<keyword evidence="1" id="KW-0472">Membrane</keyword>
<dbReference type="AlphaFoldDB" id="A0AAN9ICJ8"/>
<keyword evidence="3" id="KW-1185">Reference proteome</keyword>
<evidence type="ECO:0000256" key="1">
    <source>
        <dbReference type="SAM" id="Phobius"/>
    </source>
</evidence>
<dbReference type="Proteomes" id="UP001359559">
    <property type="component" value="Unassembled WGS sequence"/>
</dbReference>
<name>A0AAN9ICJ8_CLITE</name>
<keyword evidence="1" id="KW-0812">Transmembrane</keyword>
<gene>
    <name evidence="2" type="ORF">RJT34_28418</name>
</gene>
<sequence length="87" mass="9738">MRIEEGACTIDTWAVVLKSEANLFIFLSLIFLFLSMSLSLSLSLHAVSLFSFSHSSLSIANPNPQPFAIFHDSYRSISLSLLFRIAR</sequence>
<comment type="caution">
    <text evidence="2">The sequence shown here is derived from an EMBL/GenBank/DDBJ whole genome shotgun (WGS) entry which is preliminary data.</text>
</comment>
<proteinExistence type="predicted"/>
<accession>A0AAN9ICJ8</accession>
<dbReference type="EMBL" id="JAYKXN010000007">
    <property type="protein sequence ID" value="KAK7272050.1"/>
    <property type="molecule type" value="Genomic_DNA"/>
</dbReference>
<evidence type="ECO:0000313" key="3">
    <source>
        <dbReference type="Proteomes" id="UP001359559"/>
    </source>
</evidence>
<reference evidence="2 3" key="1">
    <citation type="submission" date="2024-01" db="EMBL/GenBank/DDBJ databases">
        <title>The genomes of 5 underutilized Papilionoideae crops provide insights into root nodulation and disease resistance.</title>
        <authorList>
            <person name="Yuan L."/>
        </authorList>
    </citation>
    <scope>NUCLEOTIDE SEQUENCE [LARGE SCALE GENOMIC DNA]</scope>
    <source>
        <strain evidence="2">LY-2023</strain>
        <tissue evidence="2">Leaf</tissue>
    </source>
</reference>
<feature type="transmembrane region" description="Helical" evidence="1">
    <location>
        <begin position="23"/>
        <end position="47"/>
    </location>
</feature>
<evidence type="ECO:0000313" key="2">
    <source>
        <dbReference type="EMBL" id="KAK7272050.1"/>
    </source>
</evidence>
<keyword evidence="1" id="KW-1133">Transmembrane helix</keyword>
<organism evidence="2 3">
    <name type="scientific">Clitoria ternatea</name>
    <name type="common">Butterfly pea</name>
    <dbReference type="NCBI Taxonomy" id="43366"/>
    <lineage>
        <taxon>Eukaryota</taxon>
        <taxon>Viridiplantae</taxon>
        <taxon>Streptophyta</taxon>
        <taxon>Embryophyta</taxon>
        <taxon>Tracheophyta</taxon>
        <taxon>Spermatophyta</taxon>
        <taxon>Magnoliopsida</taxon>
        <taxon>eudicotyledons</taxon>
        <taxon>Gunneridae</taxon>
        <taxon>Pentapetalae</taxon>
        <taxon>rosids</taxon>
        <taxon>fabids</taxon>
        <taxon>Fabales</taxon>
        <taxon>Fabaceae</taxon>
        <taxon>Papilionoideae</taxon>
        <taxon>50 kb inversion clade</taxon>
        <taxon>NPAAA clade</taxon>
        <taxon>indigoferoid/millettioid clade</taxon>
        <taxon>Phaseoleae</taxon>
        <taxon>Clitoria</taxon>
    </lineage>
</organism>
<protein>
    <submittedName>
        <fullName evidence="2">Uncharacterized protein</fullName>
    </submittedName>
</protein>